<feature type="compositionally biased region" description="Basic and acidic residues" evidence="1">
    <location>
        <begin position="91"/>
        <end position="100"/>
    </location>
</feature>
<organism evidence="2 3">
    <name type="scientific">Dactylosporangium salmoneum</name>
    <dbReference type="NCBI Taxonomy" id="53361"/>
    <lineage>
        <taxon>Bacteria</taxon>
        <taxon>Bacillati</taxon>
        <taxon>Actinomycetota</taxon>
        <taxon>Actinomycetes</taxon>
        <taxon>Micromonosporales</taxon>
        <taxon>Micromonosporaceae</taxon>
        <taxon>Dactylosporangium</taxon>
    </lineage>
</organism>
<gene>
    <name evidence="2" type="ORF">GCM10010170_013780</name>
</gene>
<name>A0ABP5SM65_9ACTN</name>
<feature type="compositionally biased region" description="Basic and acidic residues" evidence="1">
    <location>
        <begin position="72"/>
        <end position="83"/>
    </location>
</feature>
<evidence type="ECO:0000256" key="1">
    <source>
        <dbReference type="SAM" id="MobiDB-lite"/>
    </source>
</evidence>
<feature type="region of interest" description="Disordered" evidence="1">
    <location>
        <begin position="56"/>
        <end position="100"/>
    </location>
</feature>
<dbReference type="EMBL" id="BAAARV010000014">
    <property type="protein sequence ID" value="GAA2334293.1"/>
    <property type="molecule type" value="Genomic_DNA"/>
</dbReference>
<evidence type="ECO:0000313" key="3">
    <source>
        <dbReference type="Proteomes" id="UP001501444"/>
    </source>
</evidence>
<proteinExistence type="predicted"/>
<dbReference type="Proteomes" id="UP001501444">
    <property type="component" value="Unassembled WGS sequence"/>
</dbReference>
<protein>
    <submittedName>
        <fullName evidence="2">Uncharacterized protein</fullName>
    </submittedName>
</protein>
<keyword evidence="3" id="KW-1185">Reference proteome</keyword>
<sequence length="100" mass="10862">MTQRRVGHADGGVDWDDAYAPAVFVRERADDLAGRFSRPDEDEVEVWIGAACAQSAVNHDGGSPVPAEEVDGDPRDAGREFPAVRRSVGSRHPDPVVRPR</sequence>
<comment type="caution">
    <text evidence="2">The sequence shown here is derived from an EMBL/GenBank/DDBJ whole genome shotgun (WGS) entry which is preliminary data.</text>
</comment>
<accession>A0ABP5SM65</accession>
<reference evidence="3" key="1">
    <citation type="journal article" date="2019" name="Int. J. Syst. Evol. Microbiol.">
        <title>The Global Catalogue of Microorganisms (GCM) 10K type strain sequencing project: providing services to taxonomists for standard genome sequencing and annotation.</title>
        <authorList>
            <consortium name="The Broad Institute Genomics Platform"/>
            <consortium name="The Broad Institute Genome Sequencing Center for Infectious Disease"/>
            <person name="Wu L."/>
            <person name="Ma J."/>
        </authorList>
    </citation>
    <scope>NUCLEOTIDE SEQUENCE [LARGE SCALE GENOMIC DNA]</scope>
    <source>
        <strain evidence="3">JCM 3272</strain>
    </source>
</reference>
<evidence type="ECO:0000313" key="2">
    <source>
        <dbReference type="EMBL" id="GAA2334293.1"/>
    </source>
</evidence>